<dbReference type="GO" id="GO:0000014">
    <property type="term" value="F:single-stranded DNA endodeoxyribonuclease activity"/>
    <property type="evidence" value="ECO:0007669"/>
    <property type="project" value="TreeGrafter"/>
</dbReference>
<dbReference type="GO" id="GO:0005634">
    <property type="term" value="C:nucleus"/>
    <property type="evidence" value="ECO:0007669"/>
    <property type="project" value="TreeGrafter"/>
</dbReference>
<dbReference type="InterPro" id="IPR052709">
    <property type="entry name" value="Transposase-MT_Hybrid"/>
</dbReference>
<dbReference type="Proteomes" id="UP000025227">
    <property type="component" value="Unplaced"/>
</dbReference>
<dbReference type="GO" id="GO:0031297">
    <property type="term" value="P:replication fork processing"/>
    <property type="evidence" value="ECO:0007669"/>
    <property type="project" value="TreeGrafter"/>
</dbReference>
<dbReference type="GO" id="GO:0046975">
    <property type="term" value="F:histone H3K36 methyltransferase activity"/>
    <property type="evidence" value="ECO:0007669"/>
    <property type="project" value="TreeGrafter"/>
</dbReference>
<dbReference type="GO" id="GO:0003690">
    <property type="term" value="F:double-stranded DNA binding"/>
    <property type="evidence" value="ECO:0007669"/>
    <property type="project" value="TreeGrafter"/>
</dbReference>
<feature type="domain" description="Mos1 transposase HTH" evidence="1">
    <location>
        <begin position="3"/>
        <end position="52"/>
    </location>
</feature>
<evidence type="ECO:0000313" key="2">
    <source>
        <dbReference type="Proteomes" id="UP000025227"/>
    </source>
</evidence>
<dbReference type="PANTHER" id="PTHR46060:SF2">
    <property type="entry name" value="HISTONE-LYSINE N-METHYLTRANSFERASE SETMAR"/>
    <property type="match status" value="1"/>
</dbReference>
<protein>
    <submittedName>
        <fullName evidence="3">HTH_48 domain-containing protein</fullName>
    </submittedName>
</protein>
<accession>A0A7I4YET8</accession>
<dbReference type="GO" id="GO:0035861">
    <property type="term" value="C:site of double-strand break"/>
    <property type="evidence" value="ECO:0007669"/>
    <property type="project" value="TreeGrafter"/>
</dbReference>
<dbReference type="GO" id="GO:0000793">
    <property type="term" value="C:condensed chromosome"/>
    <property type="evidence" value="ECO:0007669"/>
    <property type="project" value="TreeGrafter"/>
</dbReference>
<dbReference type="OrthoDB" id="5872915at2759"/>
<dbReference type="PANTHER" id="PTHR46060">
    <property type="entry name" value="MARINER MOS1 TRANSPOSASE-LIKE PROTEIN"/>
    <property type="match status" value="1"/>
</dbReference>
<dbReference type="Pfam" id="PF17906">
    <property type="entry name" value="HTH_48"/>
    <property type="match status" value="1"/>
</dbReference>
<evidence type="ECO:0000259" key="1">
    <source>
        <dbReference type="Pfam" id="PF17906"/>
    </source>
</evidence>
<proteinExistence type="predicted"/>
<keyword evidence="2" id="KW-1185">Reference proteome</keyword>
<reference evidence="3" key="1">
    <citation type="submission" date="2020-12" db="UniProtKB">
        <authorList>
            <consortium name="WormBaseParasite"/>
        </authorList>
    </citation>
    <scope>IDENTIFICATION</scope>
    <source>
        <strain evidence="3">MHco3</strain>
    </source>
</reference>
<dbReference type="InterPro" id="IPR041426">
    <property type="entry name" value="Mos1_HTH"/>
</dbReference>
<dbReference type="AlphaFoldDB" id="A0A7I4YET8"/>
<dbReference type="GO" id="GO:0044774">
    <property type="term" value="P:mitotic DNA integrity checkpoint signaling"/>
    <property type="evidence" value="ECO:0007669"/>
    <property type="project" value="TreeGrafter"/>
</dbReference>
<organism evidence="2 3">
    <name type="scientific">Haemonchus contortus</name>
    <name type="common">Barber pole worm</name>
    <dbReference type="NCBI Taxonomy" id="6289"/>
    <lineage>
        <taxon>Eukaryota</taxon>
        <taxon>Metazoa</taxon>
        <taxon>Ecdysozoa</taxon>
        <taxon>Nematoda</taxon>
        <taxon>Chromadorea</taxon>
        <taxon>Rhabditida</taxon>
        <taxon>Rhabditina</taxon>
        <taxon>Rhabditomorpha</taxon>
        <taxon>Strongyloidea</taxon>
        <taxon>Trichostrongylidae</taxon>
        <taxon>Haemonchus</taxon>
    </lineage>
</organism>
<dbReference type="WBParaSite" id="HCON_00080800-00001">
    <property type="protein sequence ID" value="HCON_00080800-00001"/>
    <property type="gene ID" value="HCON_00080800"/>
</dbReference>
<dbReference type="GO" id="GO:0015074">
    <property type="term" value="P:DNA integration"/>
    <property type="evidence" value="ECO:0007669"/>
    <property type="project" value="TreeGrafter"/>
</dbReference>
<dbReference type="GO" id="GO:0000729">
    <property type="term" value="P:DNA double-strand break processing"/>
    <property type="evidence" value="ECO:0007669"/>
    <property type="project" value="TreeGrafter"/>
</dbReference>
<dbReference type="GO" id="GO:0042800">
    <property type="term" value="F:histone H3K4 methyltransferase activity"/>
    <property type="evidence" value="ECO:0007669"/>
    <property type="project" value="TreeGrafter"/>
</dbReference>
<dbReference type="Gene3D" id="1.10.10.1450">
    <property type="match status" value="1"/>
</dbReference>
<dbReference type="GO" id="GO:0003697">
    <property type="term" value="F:single-stranded DNA binding"/>
    <property type="evidence" value="ECO:0007669"/>
    <property type="project" value="TreeGrafter"/>
</dbReference>
<dbReference type="GO" id="GO:0044547">
    <property type="term" value="F:DNA topoisomerase binding"/>
    <property type="evidence" value="ECO:0007669"/>
    <property type="project" value="TreeGrafter"/>
</dbReference>
<name>A0A7I4YET8_HAECO</name>
<sequence length="147" mass="16736">MDKTAFSTVLLHEFKLGRTAKDAATNINVVWGEGTASERTVRCWFQKFRSGDESVEDEERVGRQSLVDHDVLLRAVEEDRRQPLIEDAKKMCVSHTVVAAHLELLGIVKKLGKWVPHDFTEQQQLERFEVSSSLLSRNDAESFPIVL</sequence>
<dbReference type="OMA" id="NWIRRII"/>
<evidence type="ECO:0000313" key="3">
    <source>
        <dbReference type="WBParaSite" id="HCON_00080800-00001"/>
    </source>
</evidence>
<dbReference type="GO" id="GO:0006303">
    <property type="term" value="P:double-strand break repair via nonhomologous end joining"/>
    <property type="evidence" value="ECO:0007669"/>
    <property type="project" value="TreeGrafter"/>
</dbReference>